<dbReference type="PROSITE" id="PS50082">
    <property type="entry name" value="WD_REPEATS_2"/>
    <property type="match status" value="1"/>
</dbReference>
<dbReference type="InterPro" id="IPR003603">
    <property type="entry name" value="U2A'_phosphoprotein32A_C"/>
</dbReference>
<dbReference type="Pfam" id="PF20919">
    <property type="entry name" value="DHU1_N"/>
    <property type="match status" value="2"/>
</dbReference>
<evidence type="ECO:0000259" key="4">
    <source>
        <dbReference type="SMART" id="SM00446"/>
    </source>
</evidence>
<evidence type="ECO:0000256" key="1">
    <source>
        <dbReference type="ARBA" id="ARBA00022737"/>
    </source>
</evidence>
<dbReference type="InterPro" id="IPR003854">
    <property type="entry name" value="GASA"/>
</dbReference>
<dbReference type="Gene3D" id="3.80.10.10">
    <property type="entry name" value="Ribonuclease Inhibitor"/>
    <property type="match status" value="1"/>
</dbReference>
<reference evidence="5 6" key="1">
    <citation type="submission" date="2020-10" db="EMBL/GenBank/DDBJ databases">
        <title>Plant Genome Project.</title>
        <authorList>
            <person name="Zhang R.-G."/>
        </authorList>
    </citation>
    <scope>NUCLEOTIDE SEQUENCE [LARGE SCALE GENOMIC DNA]</scope>
    <source>
        <strain evidence="5">FAFU-HL-1</strain>
        <tissue evidence="5">Leaf</tissue>
    </source>
</reference>
<organism evidence="5 6">
    <name type="scientific">Salix dunnii</name>
    <dbReference type="NCBI Taxonomy" id="1413687"/>
    <lineage>
        <taxon>Eukaryota</taxon>
        <taxon>Viridiplantae</taxon>
        <taxon>Streptophyta</taxon>
        <taxon>Embryophyta</taxon>
        <taxon>Tracheophyta</taxon>
        <taxon>Spermatophyta</taxon>
        <taxon>Magnoliopsida</taxon>
        <taxon>eudicotyledons</taxon>
        <taxon>Gunneridae</taxon>
        <taxon>Pentapetalae</taxon>
        <taxon>rosids</taxon>
        <taxon>fabids</taxon>
        <taxon>Malpighiales</taxon>
        <taxon>Salicaceae</taxon>
        <taxon>Saliceae</taxon>
        <taxon>Salix</taxon>
    </lineage>
</organism>
<name>A0A835JCB5_9ROSI</name>
<feature type="region of interest" description="Disordered" evidence="3">
    <location>
        <begin position="310"/>
        <end position="329"/>
    </location>
</feature>
<dbReference type="PROSITE" id="PS50294">
    <property type="entry name" value="WD_REPEATS_REGION"/>
    <property type="match status" value="1"/>
</dbReference>
<dbReference type="AlphaFoldDB" id="A0A835JCB5"/>
<dbReference type="GO" id="GO:0071493">
    <property type="term" value="P:cellular response to UV-B"/>
    <property type="evidence" value="ECO:0007669"/>
    <property type="project" value="InterPro"/>
</dbReference>
<protein>
    <recommendedName>
        <fullName evidence="4">U2A'/phosphoprotein 32 family A C-terminal domain-containing protein</fullName>
    </recommendedName>
</protein>
<feature type="compositionally biased region" description="Polar residues" evidence="3">
    <location>
        <begin position="318"/>
        <end position="329"/>
    </location>
</feature>
<dbReference type="Gene3D" id="2.130.10.10">
    <property type="entry name" value="YVTN repeat-like/Quinoprotein amine dehydrogenase"/>
    <property type="match status" value="1"/>
</dbReference>
<dbReference type="OrthoDB" id="20669at2759"/>
<dbReference type="Pfam" id="PF00400">
    <property type="entry name" value="WD40"/>
    <property type="match status" value="1"/>
</dbReference>
<dbReference type="Pfam" id="PF02704">
    <property type="entry name" value="GASA"/>
    <property type="match status" value="1"/>
</dbReference>
<dbReference type="SMART" id="SM00446">
    <property type="entry name" value="LRRcap"/>
    <property type="match status" value="1"/>
</dbReference>
<dbReference type="InterPro" id="IPR048514">
    <property type="entry name" value="DHU1_N"/>
</dbReference>
<dbReference type="InterPro" id="IPR001680">
    <property type="entry name" value="WD40_rpt"/>
</dbReference>
<dbReference type="EMBL" id="JADGMS010000016">
    <property type="protein sequence ID" value="KAF9665964.1"/>
    <property type="molecule type" value="Genomic_DNA"/>
</dbReference>
<dbReference type="InterPro" id="IPR032675">
    <property type="entry name" value="LRR_dom_sf"/>
</dbReference>
<dbReference type="Proteomes" id="UP000657918">
    <property type="component" value="Chromosome 16"/>
</dbReference>
<dbReference type="InterPro" id="IPR046377">
    <property type="entry name" value="DHU1"/>
</dbReference>
<keyword evidence="1" id="KW-0677">Repeat</keyword>
<sequence>MCASIETSEIEVVDIRNGPLCALNGEYALSLMRAFNQKLQVVDLQDLPFGKDFLRELSRKGLTCQILNLRSSHFRKLNMAGKFMQIRTLNLDFSTSLTSFQDDCFACMPNLTCLSMCKTRVANLWTTMAALSKLSSLVELRFQKWLCCNDSASPSASSGGNLEDQPDVGQHLTDIDEESYLNQEFDYMDLLANLSSGWNRQVNLRGELSSGTTWNKKEESLHGYFGRHNANVRPKYISHHASPICSEKHYREYMIASLPNLKVLDNLPVRKIDSKKAAVTFSQHFEYLPYNRKRKESVVGILHRREIKDTRSHRLSKNQKPSYSHGSSQYSYTRSLCAARLGSSAWPLFHSLSVSGCDLGDKSRSFRPRQFEYHPSLSSLMAFGTLDGEVVVVNHENEKVVRCVSSLGAMNSVLGLCWLKKYPSKLIAGSDSGSLKLYDIEHMPPPITGMCSGAGSITFDDFDQLTSIHVNSTDELFLASGYSKNVALYDINSGRRIQVFTDMHREPINVVKFSNHSPSVFATSSFDQDVKLWDLRQKPVQPCYTTSSSRGNVMVCFSPDDHYLLASAVDNEVRQLLAVDGRLHLTFDIAPTGSSQNYTRSYYMNGRDYIISGSSDEHVVRVCCAQTGRRLRDISLEGKGLGNSMYVQSLRGDPFRVNLLESCGNAKGYSKSRDSCSSNNMGAFCAKKCSTRCANAGIQDRCLKYCGICCEQCKCVPSGTYGNKHECPCYRDKKNSKGKPKCP</sequence>
<evidence type="ECO:0000256" key="3">
    <source>
        <dbReference type="SAM" id="MobiDB-lite"/>
    </source>
</evidence>
<feature type="repeat" description="WD" evidence="2">
    <location>
        <begin position="501"/>
        <end position="536"/>
    </location>
</feature>
<dbReference type="PANTHER" id="PTHR47201">
    <property type="entry name" value="BNAC09G30780D PROTEIN"/>
    <property type="match status" value="1"/>
</dbReference>
<feature type="domain" description="U2A'/phosphoprotein 32 family A C-terminal" evidence="4">
    <location>
        <begin position="247"/>
        <end position="265"/>
    </location>
</feature>
<evidence type="ECO:0000256" key="2">
    <source>
        <dbReference type="PROSITE-ProRule" id="PRU00221"/>
    </source>
</evidence>
<dbReference type="SUPFAM" id="SSF52047">
    <property type="entry name" value="RNI-like"/>
    <property type="match status" value="1"/>
</dbReference>
<gene>
    <name evidence="5" type="ORF">SADUNF_Sadunf16G0179800</name>
</gene>
<comment type="caution">
    <text evidence="5">The sequence shown here is derived from an EMBL/GenBank/DDBJ whole genome shotgun (WGS) entry which is preliminary data.</text>
</comment>
<dbReference type="InterPro" id="IPR036322">
    <property type="entry name" value="WD40_repeat_dom_sf"/>
</dbReference>
<keyword evidence="2" id="KW-0853">WD repeat</keyword>
<proteinExistence type="predicted"/>
<dbReference type="SUPFAM" id="SSF50978">
    <property type="entry name" value="WD40 repeat-like"/>
    <property type="match status" value="1"/>
</dbReference>
<dbReference type="GO" id="GO:0080008">
    <property type="term" value="C:Cul4-RING E3 ubiquitin ligase complex"/>
    <property type="evidence" value="ECO:0007669"/>
    <property type="project" value="InterPro"/>
</dbReference>
<dbReference type="SMART" id="SM00320">
    <property type="entry name" value="WD40"/>
    <property type="match status" value="4"/>
</dbReference>
<accession>A0A835JCB5</accession>
<evidence type="ECO:0000313" key="6">
    <source>
        <dbReference type="Proteomes" id="UP000657918"/>
    </source>
</evidence>
<dbReference type="PANTHER" id="PTHR47201:SF1">
    <property type="entry name" value="PROTEIN DWD HYPERSENSITIVE TO UV-B 1"/>
    <property type="match status" value="1"/>
</dbReference>
<keyword evidence="6" id="KW-1185">Reference proteome</keyword>
<dbReference type="InterPro" id="IPR015943">
    <property type="entry name" value="WD40/YVTN_repeat-like_dom_sf"/>
</dbReference>
<evidence type="ECO:0000313" key="5">
    <source>
        <dbReference type="EMBL" id="KAF9665964.1"/>
    </source>
</evidence>